<reference evidence="1" key="1">
    <citation type="submission" date="2022-07" db="EMBL/GenBank/DDBJ databases">
        <title>Phylogenomic reconstructions and comparative analyses of Kickxellomycotina fungi.</title>
        <authorList>
            <person name="Reynolds N.K."/>
            <person name="Stajich J.E."/>
            <person name="Barry K."/>
            <person name="Grigoriev I.V."/>
            <person name="Crous P."/>
            <person name="Smith M.E."/>
        </authorList>
    </citation>
    <scope>NUCLEOTIDE SEQUENCE</scope>
    <source>
        <strain evidence="1">CBS 102833</strain>
    </source>
</reference>
<organism evidence="1 2">
    <name type="scientific">Coemansia furcata</name>
    <dbReference type="NCBI Taxonomy" id="417177"/>
    <lineage>
        <taxon>Eukaryota</taxon>
        <taxon>Fungi</taxon>
        <taxon>Fungi incertae sedis</taxon>
        <taxon>Zoopagomycota</taxon>
        <taxon>Kickxellomycotina</taxon>
        <taxon>Kickxellomycetes</taxon>
        <taxon>Kickxellales</taxon>
        <taxon>Kickxellaceae</taxon>
        <taxon>Coemansia</taxon>
    </lineage>
</organism>
<comment type="caution">
    <text evidence="1">The sequence shown here is derived from an EMBL/GenBank/DDBJ whole genome shotgun (WGS) entry which is preliminary data.</text>
</comment>
<dbReference type="EMBL" id="JANBUP010000013">
    <property type="protein sequence ID" value="KAJ2813910.1"/>
    <property type="molecule type" value="Genomic_DNA"/>
</dbReference>
<gene>
    <name evidence="1" type="ORF">H4S07_000303</name>
</gene>
<accession>A0ACC1LS37</accession>
<proteinExistence type="predicted"/>
<dbReference type="Proteomes" id="UP001140096">
    <property type="component" value="Unassembled WGS sequence"/>
</dbReference>
<protein>
    <submittedName>
        <fullName evidence="1">Uncharacterized protein</fullName>
    </submittedName>
</protein>
<name>A0ACC1LS37_9FUNG</name>
<evidence type="ECO:0000313" key="1">
    <source>
        <dbReference type="EMBL" id="KAJ2813910.1"/>
    </source>
</evidence>
<keyword evidence="2" id="KW-1185">Reference proteome</keyword>
<evidence type="ECO:0000313" key="2">
    <source>
        <dbReference type="Proteomes" id="UP001140096"/>
    </source>
</evidence>
<sequence length="755" mass="79609">MKIGIVVALCITLFTCVYGQVITNSAGVDKGGNDWGWRTKHGILRLLWRNGFMVAPDSPVARALAGLVDNGRPCPTQACPTPACPPATDCSQLPTATSSAPEIWYLEDATTARRTEAAATANQAEATPVASATATVIQSLTSPWLSEALRWPGANYFKGRSIWLGIGGSIFFFGTVAVIARQAKAPPYIDGNSVCLEAQPIDYSSSSDDGSSSDDDSSIVPPFTNNTRRRRQHHIRRIAATFALSARLKRLRCSTAQTNQVECNAQHKFQSNVVPAAASAISQPEVPVTSAGSVGTPLKTIPAGEIPPAGTGTLVESTPATTSGFTSQSDTAQPHGNTGAHTNDGGKVVDIRTTKQALVATSLNVGRYAGQVPAACATEHVAEPLIDTEDSEISMQQDRSGADANSTGPSTDTPATSASGTPTTGVLNSRAQPVDASGSNNSVSTTLAPVAGSEELVSFTRGIGRPKVPVISAGAATQTPAIPDSSKRVSGPTAIGATSLLAASHASSTKTLSAFTPTLPEVRRATASEKGKAPDYTNGGTSSTSNYAVPVSHQTNTGLFNMLNMLAYLNSNECEQILERAIDEIDAPCTVRPNPDDRGAGGIWIGNRSSADTVLLSPDTLSMDTMLSEYLTLSRDERQRFLEAMVEWQEASPNERTAILATEYTGDTGAGPGVLADYEDTTSMDCMLSLLECLPGVEYQQLLIDALNDIDVPRAKPPDMPSTLTRENFRVADLLDWYHTLSREERELFIGLAMG</sequence>